<comment type="caution">
    <text evidence="2">The sequence shown here is derived from an EMBL/GenBank/DDBJ whole genome shotgun (WGS) entry which is preliminary data.</text>
</comment>
<dbReference type="Proteomes" id="UP000242958">
    <property type="component" value="Unassembled WGS sequence"/>
</dbReference>
<evidence type="ECO:0000313" key="3">
    <source>
        <dbReference type="Proteomes" id="UP000242958"/>
    </source>
</evidence>
<keyword evidence="1" id="KW-1133">Transmembrane helix</keyword>
<reference evidence="2 3" key="1">
    <citation type="submission" date="2017-05" db="EMBL/GenBank/DDBJ databases">
        <authorList>
            <person name="Song R."/>
            <person name="Chenine A.L."/>
            <person name="Ruprecht R.M."/>
        </authorList>
    </citation>
    <scope>NUCLEOTIDE SEQUENCE [LARGE SCALE GENOMIC DNA]</scope>
    <source>
        <strain evidence="2 3">KA00229</strain>
    </source>
</reference>
<evidence type="ECO:0000313" key="2">
    <source>
        <dbReference type="EMBL" id="PNH22533.1"/>
    </source>
</evidence>
<dbReference type="RefSeq" id="WP_102888989.1">
    <property type="nucleotide sequence ID" value="NZ_NFMF01000001.1"/>
</dbReference>
<protein>
    <submittedName>
        <fullName evidence="2">Uncharacterized protein</fullName>
    </submittedName>
</protein>
<dbReference type="AlphaFoldDB" id="A0A2J8BCM8"/>
<accession>A0A2J8BCM8</accession>
<name>A0A2J8BCM8_9FIRM</name>
<keyword evidence="1" id="KW-0472">Membrane</keyword>
<dbReference type="EMBL" id="NFMF01000001">
    <property type="protein sequence ID" value="PNH22533.1"/>
    <property type="molecule type" value="Genomic_DNA"/>
</dbReference>
<sequence>MLARDVDEQLSWAAYLTDFAAWIAFFSPYVTAAQRREIGKYHPAIAAALVKKQDLLSMAMNGSTKKKNIY</sequence>
<proteinExistence type="predicted"/>
<evidence type="ECO:0000256" key="1">
    <source>
        <dbReference type="SAM" id="Phobius"/>
    </source>
</evidence>
<organism evidence="2 3">
    <name type="scientific">Megasphaera hutchinsoni</name>
    <dbReference type="NCBI Taxonomy" id="1588748"/>
    <lineage>
        <taxon>Bacteria</taxon>
        <taxon>Bacillati</taxon>
        <taxon>Bacillota</taxon>
        <taxon>Negativicutes</taxon>
        <taxon>Veillonellales</taxon>
        <taxon>Veillonellaceae</taxon>
        <taxon>Megasphaera</taxon>
    </lineage>
</organism>
<gene>
    <name evidence="2" type="ORF">CAL30_00820</name>
</gene>
<keyword evidence="1" id="KW-0812">Transmembrane</keyword>
<feature type="transmembrane region" description="Helical" evidence="1">
    <location>
        <begin position="12"/>
        <end position="32"/>
    </location>
</feature>